<gene>
    <name evidence="2" type="ORF">AVO45_18605</name>
</gene>
<protein>
    <recommendedName>
        <fullName evidence="1">ABM domain-containing protein</fullName>
    </recommendedName>
</protein>
<name>A0A0X3U5U5_9RHOB</name>
<dbReference type="InterPro" id="IPR011008">
    <property type="entry name" value="Dimeric_a/b-barrel"/>
</dbReference>
<dbReference type="EMBL" id="LQBQ01000007">
    <property type="protein sequence ID" value="KUJ83194.1"/>
    <property type="molecule type" value="Genomic_DNA"/>
</dbReference>
<dbReference type="AlphaFoldDB" id="A0A0X3U5U5"/>
<dbReference type="STRING" id="1685379.AVO45_18605"/>
<evidence type="ECO:0000313" key="2">
    <source>
        <dbReference type="EMBL" id="KUJ83194.1"/>
    </source>
</evidence>
<dbReference type="Pfam" id="PF03992">
    <property type="entry name" value="ABM"/>
    <property type="match status" value="1"/>
</dbReference>
<dbReference type="InterPro" id="IPR007138">
    <property type="entry name" value="ABM_dom"/>
</dbReference>
<dbReference type="SUPFAM" id="SSF54909">
    <property type="entry name" value="Dimeric alpha+beta barrel"/>
    <property type="match status" value="1"/>
</dbReference>
<dbReference type="RefSeq" id="WP_068345241.1">
    <property type="nucleotide sequence ID" value="NZ_LQBQ01000007.1"/>
</dbReference>
<dbReference type="Proteomes" id="UP000053791">
    <property type="component" value="Unassembled WGS sequence"/>
</dbReference>
<evidence type="ECO:0000259" key="1">
    <source>
        <dbReference type="Pfam" id="PF03992"/>
    </source>
</evidence>
<keyword evidence="3" id="KW-1185">Reference proteome</keyword>
<feature type="domain" description="ABM" evidence="1">
    <location>
        <begin position="4"/>
        <end position="72"/>
    </location>
</feature>
<evidence type="ECO:0000313" key="3">
    <source>
        <dbReference type="Proteomes" id="UP000053791"/>
    </source>
</evidence>
<proteinExistence type="predicted"/>
<organism evidence="2 3">
    <name type="scientific">Ruegeria marisrubri</name>
    <dbReference type="NCBI Taxonomy" id="1685379"/>
    <lineage>
        <taxon>Bacteria</taxon>
        <taxon>Pseudomonadati</taxon>
        <taxon>Pseudomonadota</taxon>
        <taxon>Alphaproteobacteria</taxon>
        <taxon>Rhodobacterales</taxon>
        <taxon>Roseobacteraceae</taxon>
        <taxon>Ruegeria</taxon>
    </lineage>
</organism>
<dbReference type="Gene3D" id="3.30.70.100">
    <property type="match status" value="1"/>
</dbReference>
<dbReference type="OrthoDB" id="7868203at2"/>
<reference evidence="3" key="1">
    <citation type="submission" date="2015-12" db="EMBL/GenBank/DDBJ databases">
        <authorList>
            <person name="Zhang G."/>
            <person name="Stingl U."/>
        </authorList>
    </citation>
    <scope>NUCLEOTIDE SEQUENCE [LARGE SCALE GENOMIC DNA]</scope>
    <source>
        <strain evidence="3">ZGT118</strain>
    </source>
</reference>
<accession>A0A0X3U5U5</accession>
<sequence>MFQSILVVRVHPGQGPDAMRIFRERGVLSECAEAIPSFIEGELRASVDDPDRICVLAKWRDVEGYYAWSTHPVRAAQLADIGHLVAETEMAEIFGPVFEG</sequence>
<comment type="caution">
    <text evidence="2">The sequence shown here is derived from an EMBL/GenBank/DDBJ whole genome shotgun (WGS) entry which is preliminary data.</text>
</comment>